<dbReference type="RefSeq" id="WP_184218818.1">
    <property type="nucleotide sequence ID" value="NZ_JACIIU010000001.1"/>
</dbReference>
<evidence type="ECO:0000256" key="3">
    <source>
        <dbReference type="ARBA" id="ARBA00022729"/>
    </source>
</evidence>
<proteinExistence type="inferred from homology"/>
<dbReference type="CDD" id="cd06342">
    <property type="entry name" value="PBP1_ABC_LIVBP-like"/>
    <property type="match status" value="1"/>
</dbReference>
<organism evidence="6 7">
    <name type="scientific">Paenochrobactrum gallinarii</name>
    <dbReference type="NCBI Taxonomy" id="643673"/>
    <lineage>
        <taxon>Bacteria</taxon>
        <taxon>Pseudomonadati</taxon>
        <taxon>Pseudomonadota</taxon>
        <taxon>Alphaproteobacteria</taxon>
        <taxon>Hyphomicrobiales</taxon>
        <taxon>Brucellaceae</taxon>
        <taxon>Paenochrobactrum</taxon>
    </lineage>
</organism>
<sequence>MMSGSAKALIIVSFLSATFHVAAPARADENKIGIAAPLSGSFSMLGEQLIKGARQAHPNTASLIIADDSCSAEGGKQAADIFIKENVSLVTGFLCSEALEAALPLLQQNHIPVLSSGVQERTLTEKRKPASLPVFRLSTGMEKEVAAIGSALGSLWKQEAFAVIDDGTIEGRELAAGVLHALKEQQLEPVFTDTYRPGLDNQSALVSRLRRAGASHVFVGGQADDAAAIAHSAQSLNYPLIIAGGSLLNTAAPDITLSTDTYMVAPLSPDNLKSAQDFRQTMIGKGEIVETTLTAGFASLQIADQAIARAQEKLVPIAEVLNSAAFETVLGTIRFNQNGMRSDNPNRLHRFNGQNFAPVEN</sequence>
<comment type="caution">
    <text evidence="6">The sequence shown here is derived from an EMBL/GenBank/DDBJ whole genome shotgun (WGS) entry which is preliminary data.</text>
</comment>
<evidence type="ECO:0000256" key="1">
    <source>
        <dbReference type="ARBA" id="ARBA00003630"/>
    </source>
</evidence>
<feature type="chain" id="PRO_5032891879" evidence="4">
    <location>
        <begin position="28"/>
        <end position="361"/>
    </location>
</feature>
<dbReference type="SUPFAM" id="SSF53822">
    <property type="entry name" value="Periplasmic binding protein-like I"/>
    <property type="match status" value="1"/>
</dbReference>
<evidence type="ECO:0000259" key="5">
    <source>
        <dbReference type="Pfam" id="PF13458"/>
    </source>
</evidence>
<dbReference type="EMBL" id="JACIIU010000001">
    <property type="protein sequence ID" value="MBB6259744.1"/>
    <property type="molecule type" value="Genomic_DNA"/>
</dbReference>
<dbReference type="PANTHER" id="PTHR47151">
    <property type="entry name" value="LEU/ILE/VAL-BINDING ABC TRANSPORTER SUBUNIT"/>
    <property type="match status" value="1"/>
</dbReference>
<accession>A0A841M2C1</accession>
<dbReference type="Gene3D" id="3.40.50.2300">
    <property type="match status" value="2"/>
</dbReference>
<reference evidence="6 7" key="1">
    <citation type="submission" date="2020-08" db="EMBL/GenBank/DDBJ databases">
        <title>Genomic Encyclopedia of Type Strains, Phase IV (KMG-IV): sequencing the most valuable type-strain genomes for metagenomic binning, comparative biology and taxonomic classification.</title>
        <authorList>
            <person name="Goeker M."/>
        </authorList>
    </citation>
    <scope>NUCLEOTIDE SEQUENCE [LARGE SCALE GENOMIC DNA]</scope>
    <source>
        <strain evidence="6 7">DSM 22336</strain>
    </source>
</reference>
<comment type="similarity">
    <text evidence="2">Belongs to the leucine-binding protein family.</text>
</comment>
<comment type="function">
    <text evidence="1">Component of an amino-acid transport system.</text>
</comment>
<evidence type="ECO:0000256" key="4">
    <source>
        <dbReference type="SAM" id="SignalP"/>
    </source>
</evidence>
<dbReference type="InterPro" id="IPR028082">
    <property type="entry name" value="Peripla_BP_I"/>
</dbReference>
<dbReference type="Proteomes" id="UP000555393">
    <property type="component" value="Unassembled WGS sequence"/>
</dbReference>
<feature type="signal peptide" evidence="4">
    <location>
        <begin position="1"/>
        <end position="27"/>
    </location>
</feature>
<dbReference type="Pfam" id="PF13458">
    <property type="entry name" value="Peripla_BP_6"/>
    <property type="match status" value="1"/>
</dbReference>
<dbReference type="AlphaFoldDB" id="A0A841M2C1"/>
<dbReference type="PANTHER" id="PTHR47151:SF2">
    <property type="entry name" value="AMINO ACID BINDING PROTEIN"/>
    <property type="match status" value="1"/>
</dbReference>
<gene>
    <name evidence="6" type="ORF">FHS77_000252</name>
</gene>
<protein>
    <submittedName>
        <fullName evidence="6">Branched-chain amino acid transport system substrate-binding protein</fullName>
    </submittedName>
</protein>
<keyword evidence="7" id="KW-1185">Reference proteome</keyword>
<dbReference type="InterPro" id="IPR028081">
    <property type="entry name" value="Leu-bd"/>
</dbReference>
<evidence type="ECO:0000313" key="6">
    <source>
        <dbReference type="EMBL" id="MBB6259744.1"/>
    </source>
</evidence>
<keyword evidence="3 4" id="KW-0732">Signal</keyword>
<evidence type="ECO:0000256" key="2">
    <source>
        <dbReference type="ARBA" id="ARBA00010062"/>
    </source>
</evidence>
<evidence type="ECO:0000313" key="7">
    <source>
        <dbReference type="Proteomes" id="UP000555393"/>
    </source>
</evidence>
<feature type="domain" description="Leucine-binding protein" evidence="5">
    <location>
        <begin position="31"/>
        <end position="341"/>
    </location>
</feature>
<name>A0A841M2C1_9HYPH</name>